<feature type="region of interest" description="Disordered" evidence="1">
    <location>
        <begin position="68"/>
        <end position="92"/>
    </location>
</feature>
<dbReference type="Proteomes" id="UP000007881">
    <property type="component" value="Chromosome"/>
</dbReference>
<dbReference type="OrthoDB" id="461507at2"/>
<dbReference type="AlphaFoldDB" id="I0IH22"/>
<dbReference type="EMBL" id="AP012338">
    <property type="protein sequence ID" value="BAM04560.1"/>
    <property type="molecule type" value="Genomic_DNA"/>
</dbReference>
<evidence type="ECO:0000256" key="2">
    <source>
        <dbReference type="SAM" id="SignalP"/>
    </source>
</evidence>
<reference evidence="3 4" key="1">
    <citation type="submission" date="2012-02" db="EMBL/GenBank/DDBJ databases">
        <title>Complete genome sequence of Phycisphaera mikurensis NBRC 102666.</title>
        <authorList>
            <person name="Ankai A."/>
            <person name="Hosoyama A."/>
            <person name="Terui Y."/>
            <person name="Sekine M."/>
            <person name="Fukai R."/>
            <person name="Kato Y."/>
            <person name="Nakamura S."/>
            <person name="Yamada-Narita S."/>
            <person name="Kawakoshi A."/>
            <person name="Fukunaga Y."/>
            <person name="Yamazaki S."/>
            <person name="Fujita N."/>
        </authorList>
    </citation>
    <scope>NUCLEOTIDE SEQUENCE [LARGE SCALE GENOMIC DNA]</scope>
    <source>
        <strain evidence="4">NBRC 102666 / KCTC 22515 / FYK2301M01</strain>
    </source>
</reference>
<feature type="signal peptide" evidence="2">
    <location>
        <begin position="1"/>
        <end position="22"/>
    </location>
</feature>
<dbReference type="KEGG" id="phm:PSMK_24010"/>
<accession>I0IH22</accession>
<dbReference type="PROSITE" id="PS51257">
    <property type="entry name" value="PROKAR_LIPOPROTEIN"/>
    <property type="match status" value="1"/>
</dbReference>
<evidence type="ECO:0008006" key="5">
    <source>
        <dbReference type="Google" id="ProtNLM"/>
    </source>
</evidence>
<proteinExistence type="predicted"/>
<sequence length="92" mass="9312">MKISTPTTLLAAALAVSAFSLAGCDVDAESGALPEVSVEGGEMPELDVEGPDLETGTTTIEVPTVGLDIPEEGDTMAGESEAAQEVEEETGM</sequence>
<name>I0IH22_PHYMF</name>
<gene>
    <name evidence="3" type="ordered locus">PSMK_24010</name>
</gene>
<dbReference type="HOGENOM" id="CLU_2410691_0_0_0"/>
<evidence type="ECO:0000313" key="3">
    <source>
        <dbReference type="EMBL" id="BAM04560.1"/>
    </source>
</evidence>
<keyword evidence="4" id="KW-1185">Reference proteome</keyword>
<dbReference type="RefSeq" id="WP_014437773.1">
    <property type="nucleotide sequence ID" value="NC_017080.1"/>
</dbReference>
<protein>
    <recommendedName>
        <fullName evidence="5">Secreted protein</fullName>
    </recommendedName>
</protein>
<keyword evidence="2" id="KW-0732">Signal</keyword>
<dbReference type="STRING" id="1142394.PSMK_24010"/>
<evidence type="ECO:0000256" key="1">
    <source>
        <dbReference type="SAM" id="MobiDB-lite"/>
    </source>
</evidence>
<feature type="chain" id="PRO_5003628821" description="Secreted protein" evidence="2">
    <location>
        <begin position="23"/>
        <end position="92"/>
    </location>
</feature>
<evidence type="ECO:0000313" key="4">
    <source>
        <dbReference type="Proteomes" id="UP000007881"/>
    </source>
</evidence>
<feature type="compositionally biased region" description="Acidic residues" evidence="1">
    <location>
        <begin position="82"/>
        <end position="92"/>
    </location>
</feature>
<organism evidence="3 4">
    <name type="scientific">Phycisphaera mikurensis (strain NBRC 102666 / KCTC 22515 / FYK2301M01)</name>
    <dbReference type="NCBI Taxonomy" id="1142394"/>
    <lineage>
        <taxon>Bacteria</taxon>
        <taxon>Pseudomonadati</taxon>
        <taxon>Planctomycetota</taxon>
        <taxon>Phycisphaerae</taxon>
        <taxon>Phycisphaerales</taxon>
        <taxon>Phycisphaeraceae</taxon>
        <taxon>Phycisphaera</taxon>
    </lineage>
</organism>